<evidence type="ECO:0000259" key="5">
    <source>
        <dbReference type="Pfam" id="PF05428"/>
    </source>
</evidence>
<dbReference type="SUPFAM" id="SSF49854">
    <property type="entry name" value="Spermadhesin, CUB domain"/>
    <property type="match status" value="1"/>
</dbReference>
<name>A0A9D4SJG2_DERFA</name>
<dbReference type="EMBL" id="SDOV01000002">
    <property type="protein sequence ID" value="KAH7643641.1"/>
    <property type="molecule type" value="Genomic_DNA"/>
</dbReference>
<evidence type="ECO:0000313" key="6">
    <source>
        <dbReference type="EMBL" id="KAH7643641.1"/>
    </source>
</evidence>
<dbReference type="GO" id="GO:0051460">
    <property type="term" value="P:negative regulation of corticotropin secretion"/>
    <property type="evidence" value="ECO:0007669"/>
    <property type="project" value="TreeGrafter"/>
</dbReference>
<dbReference type="InterPro" id="IPR008435">
    <property type="entry name" value="CRF-bd"/>
</dbReference>
<dbReference type="Proteomes" id="UP000828236">
    <property type="component" value="Unassembled WGS sequence"/>
</dbReference>
<dbReference type="GO" id="GO:0009755">
    <property type="term" value="P:hormone-mediated signaling pathway"/>
    <property type="evidence" value="ECO:0007669"/>
    <property type="project" value="TreeGrafter"/>
</dbReference>
<evidence type="ECO:0000256" key="4">
    <source>
        <dbReference type="ARBA" id="ARBA00033162"/>
    </source>
</evidence>
<organism evidence="6">
    <name type="scientific">Dermatophagoides farinae</name>
    <name type="common">American house dust mite</name>
    <dbReference type="NCBI Taxonomy" id="6954"/>
    <lineage>
        <taxon>Eukaryota</taxon>
        <taxon>Metazoa</taxon>
        <taxon>Ecdysozoa</taxon>
        <taxon>Arthropoda</taxon>
        <taxon>Chelicerata</taxon>
        <taxon>Arachnida</taxon>
        <taxon>Acari</taxon>
        <taxon>Acariformes</taxon>
        <taxon>Sarcoptiformes</taxon>
        <taxon>Astigmata</taxon>
        <taxon>Psoroptidia</taxon>
        <taxon>Analgoidea</taxon>
        <taxon>Pyroglyphidae</taxon>
        <taxon>Dermatophagoidinae</taxon>
        <taxon>Dermatophagoides</taxon>
    </lineage>
</organism>
<gene>
    <name evidence="6" type="ORF">HUG17_6003</name>
</gene>
<feature type="domain" description="Corticotropin-releasing factor binding protein N-terminal" evidence="5">
    <location>
        <begin position="31"/>
        <end position="137"/>
    </location>
</feature>
<comment type="function">
    <text evidence="3">Binds CRF and inactivates it. May prevent inappropriate pituitary-adrenal stimulation in pregnancy.</text>
</comment>
<reference evidence="6" key="2">
    <citation type="journal article" date="2021" name="World Allergy Organ. J.">
        <title>Chromosome-level assembly of Dermatophagoides farinae genome and transcriptome reveals two novel allergens Der f 37 and Der f 39.</title>
        <authorList>
            <person name="Chen J."/>
            <person name="Cai Z."/>
            <person name="Fan D."/>
            <person name="Hu J."/>
            <person name="Hou Y."/>
            <person name="He Y."/>
            <person name="Zhang Z."/>
            <person name="Zhao Z."/>
            <person name="Gao P."/>
            <person name="Hu W."/>
            <person name="Sun J."/>
            <person name="Li J."/>
            <person name="Ji K."/>
        </authorList>
    </citation>
    <scope>NUCLEOTIDE SEQUENCE</scope>
    <source>
        <strain evidence="6">JKM2019</strain>
    </source>
</reference>
<dbReference type="GO" id="GO:0051424">
    <property type="term" value="F:corticotropin-releasing hormone binding"/>
    <property type="evidence" value="ECO:0007669"/>
    <property type="project" value="InterPro"/>
</dbReference>
<feature type="domain" description="Corticotropin-releasing factor binding protein N-terminal" evidence="5">
    <location>
        <begin position="307"/>
        <end position="425"/>
    </location>
</feature>
<proteinExistence type="inferred from homology"/>
<comment type="caution">
    <text evidence="6">The sequence shown here is derived from an EMBL/GenBank/DDBJ whole genome shotgun (WGS) entry which is preliminary data.</text>
</comment>
<sequence>MLMIVVIELSNAGDPITYNVIGPEDAEMELGTEGVYSVTVSQQMHDTQCSIYLIAPIDKLVMVTFIQKAGAYSCDSSNSKIETFDSWVFYDHSFPAIDDPGNKFLQRKKKFCEPNTVTTFSYNAGMIVYRLKYGGGFIFKLEFIHNPTPCSIFIPGSENSDGKIRLDYSRFQGLTLQITSIKMGHEHEPTVSLPYSCHRFSGITNPNFVEIGGWGDPPGFHSHEMTVSVDFCSRSYYDKPFPVLCPNIGIRLHIEDYIPDQHIEVRYRPISKNLISSLSNAPVKLTCPKVPSDIFPQVPVGLDSSACRQSITEPGYYTMSVVHHNVRQYCAMYFIAPPSFLVEIELMNLRIGEDDSITECNGHDFINLIDGWYYNLEYIPHYIDHLKTIDERTFKACQTETIAFLRKGGRRFFRTSQNIGQIDYRSSKLMIFLIMPVYITRNYRQSIICATYFVKELWRPTPIDGLLINVISYNIGNSSGGIKKEQDLKKHMKKPCISHKYLASDWVEFDGGIHFGLTSKMKPDDFQICNDAPIKQFPFAALIRCQDVAIRMVSQHPQRPNNFIQFSVMRVLKNTIDKMAITDTVKEFTCLNKPKSWETFPLSLDPDNCNEQMIWNEGLYGLNAMNNIIGKQCSIVVVADHTQLVDIDIEERDIKCDGVESFIKIIDGWIHNYDGDGEHIWPNNEDHPKKSLLKRTENICGRKRIVIRSSQNIAQIVYKISETSRGFRIKIAFVSNTDSPCNMVIRARDRTMNQKSYKMQTPQHHSGPSVCTFLVLDSPWDQQTLSGLLFRIHKLQIHGEFPGCSSAKNSCSISGSNDYIKLYGDNTIDFTKKLVDNGFEFCYKPDEYPVQYLVRFCRNAALRLVSSGQFKNYIEFSLAPLRDTQLVPAMPFDCDVLAPSHGNYSVSVSPHKIDFECSIYLWSPPEYLIEIEFLHHNTPCDNNNNYISVHDYWSWYEQVFPVNSKINTEQDRLCNDNKENRKIFRSSQNGAMIKYRFNRRDIGQFHFAMRFIPNNEPCTIFIAGSETTRGSYHIENKKAKETCALYIIQSPRWNKAGFKGMMIKIDQMNAGDSDAMIHAPYPVYCSILNRGVQNFVEIGGYGAALSGYSTKHMQAWMETCNEHFYEDTIYVLCPNVVVRLFSTRERQHIKFTYEALTATSFMSTKFMMKRRAYKLECLAESINFPQVPVALQLADDISCSYLVENQGYHLLMMSQVNVDRKCKILIHAPIEHSIHIKMVELNINKQGDCYDYFNIDFVQANDGWIHNRETIPNIDLKSIAHDEKTTLPNKPLCVKGGNREFESSQNIAEIDFYLPDTGYGKTGSPIMAGFAFTVKFVFEPNVCDDVYLINTKERYTTDRLIFQDYRSSKQCTFYFIKLPWLQTNLEGFRFYFYKYSIGQPKRELSRFEKRSKANETDRCTNSGSKNDLLRIEGGKKFGLTSKLNPHGIELCSSMGIAPPYIMTIMCPSVGLTLYSSLNYYNFMVFDATTLWTGDLVGSQTNEDVAYCENKPLETSGMPLSLDYQECEQTLTEPGYYSLGVVLKTYEKHCYLFIRAPKNLQTIEIEITSAKFVCNDDDDNYLRIYDGWRYKNGLQMPRVFNSTRTLEQRIHKMCKKKHVKITLSQNFGQIEYRIIRKGWGHDFKFKVSFKYNPEPCDQVYLIDEFYAKKTHINFTMINNNIIHGLTCTCYIMHVPWIPYPNNVVESYEYNNSCSSNGAKFFMRFIGSHQAIDFFRTPDLRGYEVCGNQNDRFIVKLEWCWNFGIELISSGNGVGHEVERSIIEATVHPLKSKELIPLESDYPRSWEFLKPYPALCKRPEFYDA</sequence>
<dbReference type="Pfam" id="PF05428">
    <property type="entry name" value="CRF-BP_N"/>
    <property type="match status" value="4"/>
</dbReference>
<comment type="similarity">
    <text evidence="1">Belongs to the CRF-binding protein family.</text>
</comment>
<evidence type="ECO:0000256" key="1">
    <source>
        <dbReference type="ARBA" id="ARBA00008313"/>
    </source>
</evidence>
<dbReference type="InterPro" id="IPR056177">
    <property type="entry name" value="CRF-BP_N"/>
</dbReference>
<dbReference type="InterPro" id="IPR035914">
    <property type="entry name" value="Sperma_CUB_dom_sf"/>
</dbReference>
<evidence type="ECO:0000256" key="3">
    <source>
        <dbReference type="ARBA" id="ARBA00024997"/>
    </source>
</evidence>
<accession>A0A9D4SJG2</accession>
<feature type="domain" description="Corticotropin-releasing factor binding protein N-terminal" evidence="5">
    <location>
        <begin position="617"/>
        <end position="731"/>
    </location>
</feature>
<dbReference type="GO" id="GO:0005615">
    <property type="term" value="C:extracellular space"/>
    <property type="evidence" value="ECO:0007669"/>
    <property type="project" value="TreeGrafter"/>
</dbReference>
<dbReference type="PANTHER" id="PTHR10278:SF0">
    <property type="entry name" value="CORTICOTROPIN-RELEASING FACTOR-BINDING PROTEIN"/>
    <property type="match status" value="1"/>
</dbReference>
<dbReference type="PANTHER" id="PTHR10278">
    <property type="entry name" value="CORTICOTROPIN-RELEASING FACTOR-BINDING PROTEIN"/>
    <property type="match status" value="1"/>
</dbReference>
<feature type="domain" description="Corticotropin-releasing factor binding protein N-terminal" evidence="5">
    <location>
        <begin position="910"/>
        <end position="1002"/>
    </location>
</feature>
<protein>
    <recommendedName>
        <fullName evidence="2">Corticotropin-releasing factor-binding protein</fullName>
    </recommendedName>
    <alternativeName>
        <fullName evidence="4">Corticotropin-releasing hormone-binding protein</fullName>
    </alternativeName>
</protein>
<evidence type="ECO:0000256" key="2">
    <source>
        <dbReference type="ARBA" id="ARBA00015713"/>
    </source>
</evidence>
<reference evidence="6" key="1">
    <citation type="submission" date="2020-06" db="EMBL/GenBank/DDBJ databases">
        <authorList>
            <person name="Ji K."/>
            <person name="Li J."/>
        </authorList>
    </citation>
    <scope>NUCLEOTIDE SEQUENCE</scope>
    <source>
        <strain evidence="6">JKM2019</strain>
        <tissue evidence="6">Whole body</tissue>
    </source>
</reference>